<feature type="transmembrane region" description="Helical" evidence="8">
    <location>
        <begin position="76"/>
        <end position="95"/>
    </location>
</feature>
<gene>
    <name evidence="9" type="ORF">C2S53_017057</name>
</gene>
<sequence>MESMSISIRKETDGDDDERSLVAGGEADDESVEKIFESKEVPAWQKQLTVRAFLVSFMLSILFTVIVMKLNLTTGIVPSMNVSAGLLGFFFVKTWTKFLHKSGCLKQPFTRQENTVVQTCVVASCGVAFSGGFGSYLFGMSEIVAKQSPAANDPQNIKNPALSWMIGFLFVVSFLGLFAVLPLRKIMIIDFKLIYPSGTATAHLINSFHTPEGAMLAKKQVRTLGKFFSFSFLWGFFQWFFTATNGCGFVDFPTFGLKAYENKFYFDFSATYVGVGMICPYLINVSLLLGAVLSWGIMWPLIGNRKGDWYSAQLPSSSLKGLQGYRIFIAIAMILGDGLYNFFKVLGRTFLGLYDQFRHKTMASRPTPALSYNDQCRTQLFLKDQLPTWIAFAGYISIAIISAATIPHIFHPLKWYYIVVIYIFAPALAFCNAYGSGLTDWSMANTYGKLAIFVIGSWAGASHGGVLAGLAACGVMMNIVSAASDLTQDFKTGYMTLASPRSMFVSQIIGTAMGCVISPCVFWLFYKAFGDLGVPNSPYPAPYALLYRNIAIFGVEGFSSLPKHCLTLCCVFFVAALVVNGIRDAVGPKWARFVPIPMAMAIPFYLGGYFTIDMCVGSFILFIWETVDKARADAFAPAVASGLICGDGIWTLPSSLLALAGVKPPICMKFLSRKDNAMVNAFLAS</sequence>
<dbReference type="Proteomes" id="UP001190926">
    <property type="component" value="Unassembled WGS sequence"/>
</dbReference>
<feature type="transmembrane region" description="Helical" evidence="8">
    <location>
        <begin position="602"/>
        <end position="624"/>
    </location>
</feature>
<evidence type="ECO:0000256" key="6">
    <source>
        <dbReference type="ARBA" id="ARBA00023136"/>
    </source>
</evidence>
<dbReference type="GO" id="GO:0016020">
    <property type="term" value="C:membrane"/>
    <property type="evidence" value="ECO:0007669"/>
    <property type="project" value="UniProtKB-SubCell"/>
</dbReference>
<dbReference type="NCBIfam" id="TIGR00728">
    <property type="entry name" value="OPT_sfam"/>
    <property type="match status" value="1"/>
</dbReference>
<feature type="transmembrane region" description="Helical" evidence="8">
    <location>
        <begin position="48"/>
        <end position="70"/>
    </location>
</feature>
<keyword evidence="3" id="KW-0813">Transport</keyword>
<feature type="transmembrane region" description="Helical" evidence="8">
    <location>
        <begin position="565"/>
        <end position="582"/>
    </location>
</feature>
<feature type="transmembrane region" description="Helical" evidence="8">
    <location>
        <begin position="541"/>
        <end position="558"/>
    </location>
</feature>
<evidence type="ECO:0000256" key="2">
    <source>
        <dbReference type="ARBA" id="ARBA00010276"/>
    </source>
</evidence>
<evidence type="ECO:0000313" key="10">
    <source>
        <dbReference type="Proteomes" id="UP001190926"/>
    </source>
</evidence>
<dbReference type="GO" id="GO:0035673">
    <property type="term" value="F:oligopeptide transmembrane transporter activity"/>
    <property type="evidence" value="ECO:0007669"/>
    <property type="project" value="InterPro"/>
</dbReference>
<comment type="similarity">
    <text evidence="2">Belongs to the YSL (TC 2.A.67.2) family.</text>
</comment>
<evidence type="ECO:0000313" key="9">
    <source>
        <dbReference type="EMBL" id="KAH6837651.1"/>
    </source>
</evidence>
<dbReference type="InterPro" id="IPR045035">
    <property type="entry name" value="YSL-like"/>
</dbReference>
<comment type="caution">
    <text evidence="9">The sequence shown here is derived from an EMBL/GenBank/DDBJ whole genome shotgun (WGS) entry which is preliminary data.</text>
</comment>
<feature type="transmembrane region" description="Helical" evidence="8">
    <location>
        <begin position="224"/>
        <end position="241"/>
    </location>
</feature>
<evidence type="ECO:0000256" key="5">
    <source>
        <dbReference type="ARBA" id="ARBA00022989"/>
    </source>
</evidence>
<protein>
    <submittedName>
        <fullName evidence="9">YELLOW STRIPE like 7</fullName>
    </submittedName>
</protein>
<dbReference type="PANTHER" id="PTHR31645:SF22">
    <property type="entry name" value="METAL-NICOTIANAMINE TRANSPORTER YSL7-RELATED"/>
    <property type="match status" value="1"/>
</dbReference>
<keyword evidence="10" id="KW-1185">Reference proteome</keyword>
<dbReference type="AlphaFoldDB" id="A0AAD4JQD2"/>
<evidence type="ECO:0000256" key="4">
    <source>
        <dbReference type="ARBA" id="ARBA00022692"/>
    </source>
</evidence>
<evidence type="ECO:0000256" key="8">
    <source>
        <dbReference type="SAM" id="Phobius"/>
    </source>
</evidence>
<feature type="transmembrane region" description="Helical" evidence="8">
    <location>
        <begin position="415"/>
        <end position="435"/>
    </location>
</feature>
<proteinExistence type="inferred from homology"/>
<feature type="transmembrane region" description="Helical" evidence="8">
    <location>
        <begin position="324"/>
        <end position="343"/>
    </location>
</feature>
<evidence type="ECO:0000256" key="7">
    <source>
        <dbReference type="SAM" id="MobiDB-lite"/>
    </source>
</evidence>
<dbReference type="Pfam" id="PF03169">
    <property type="entry name" value="OPT"/>
    <property type="match status" value="1"/>
</dbReference>
<feature type="transmembrane region" description="Helical" evidence="8">
    <location>
        <begin position="455"/>
        <end position="483"/>
    </location>
</feature>
<keyword evidence="4 8" id="KW-0812">Transmembrane</keyword>
<feature type="transmembrane region" description="Helical" evidence="8">
    <location>
        <begin position="504"/>
        <end position="526"/>
    </location>
</feature>
<reference evidence="9 10" key="1">
    <citation type="journal article" date="2021" name="Nat. Commun.">
        <title>Incipient diploidization of the medicinal plant Perilla within 10,000 years.</title>
        <authorList>
            <person name="Zhang Y."/>
            <person name="Shen Q."/>
            <person name="Leng L."/>
            <person name="Zhang D."/>
            <person name="Chen S."/>
            <person name="Shi Y."/>
            <person name="Ning Z."/>
            <person name="Chen S."/>
        </authorList>
    </citation>
    <scope>NUCLEOTIDE SEQUENCE [LARGE SCALE GENOMIC DNA]</scope>
    <source>
        <strain evidence="10">cv. PC099</strain>
    </source>
</reference>
<keyword evidence="6 8" id="KW-0472">Membrane</keyword>
<feature type="transmembrane region" description="Helical" evidence="8">
    <location>
        <begin position="281"/>
        <end position="303"/>
    </location>
</feature>
<dbReference type="EMBL" id="SDAM02000017">
    <property type="protein sequence ID" value="KAH6837651.1"/>
    <property type="molecule type" value="Genomic_DNA"/>
</dbReference>
<organism evidence="9 10">
    <name type="scientific">Perilla frutescens var. hirtella</name>
    <name type="common">Perilla citriodora</name>
    <name type="synonym">Perilla setoyensis</name>
    <dbReference type="NCBI Taxonomy" id="608512"/>
    <lineage>
        <taxon>Eukaryota</taxon>
        <taxon>Viridiplantae</taxon>
        <taxon>Streptophyta</taxon>
        <taxon>Embryophyta</taxon>
        <taxon>Tracheophyta</taxon>
        <taxon>Spermatophyta</taxon>
        <taxon>Magnoliopsida</taxon>
        <taxon>eudicotyledons</taxon>
        <taxon>Gunneridae</taxon>
        <taxon>Pentapetalae</taxon>
        <taxon>asterids</taxon>
        <taxon>lamiids</taxon>
        <taxon>Lamiales</taxon>
        <taxon>Lamiaceae</taxon>
        <taxon>Nepetoideae</taxon>
        <taxon>Elsholtzieae</taxon>
        <taxon>Perilla</taxon>
    </lineage>
</organism>
<evidence type="ECO:0000256" key="1">
    <source>
        <dbReference type="ARBA" id="ARBA00004141"/>
    </source>
</evidence>
<keyword evidence="5 8" id="KW-1133">Transmembrane helix</keyword>
<feature type="region of interest" description="Disordered" evidence="7">
    <location>
        <begin position="1"/>
        <end position="26"/>
    </location>
</feature>
<dbReference type="InterPro" id="IPR004813">
    <property type="entry name" value="OPT"/>
</dbReference>
<evidence type="ECO:0000256" key="3">
    <source>
        <dbReference type="ARBA" id="ARBA00022448"/>
    </source>
</evidence>
<accession>A0AAD4JQD2</accession>
<feature type="transmembrane region" description="Helical" evidence="8">
    <location>
        <begin position="116"/>
        <end position="141"/>
    </location>
</feature>
<feature type="transmembrane region" description="Helical" evidence="8">
    <location>
        <begin position="389"/>
        <end position="410"/>
    </location>
</feature>
<feature type="transmembrane region" description="Helical" evidence="8">
    <location>
        <begin position="161"/>
        <end position="183"/>
    </location>
</feature>
<name>A0AAD4JQD2_PERFH</name>
<comment type="subcellular location">
    <subcellularLocation>
        <location evidence="1">Membrane</location>
        <topology evidence="1">Multi-pass membrane protein</topology>
    </subcellularLocation>
</comment>
<dbReference type="PANTHER" id="PTHR31645">
    <property type="entry name" value="OLIGOPEPTIDE TRANSPORTER YGL114W-RELATED"/>
    <property type="match status" value="1"/>
</dbReference>